<dbReference type="EC" id="6.3.5.-" evidence="2"/>
<dbReference type="GO" id="GO:0016874">
    <property type="term" value="F:ligase activity"/>
    <property type="evidence" value="ECO:0007669"/>
    <property type="project" value="UniProtKB-KW"/>
</dbReference>
<keyword evidence="2" id="KW-0436">Ligase</keyword>
<dbReference type="SUPFAM" id="SSF75304">
    <property type="entry name" value="Amidase signature (AS) enzymes"/>
    <property type="match status" value="1"/>
</dbReference>
<proteinExistence type="predicted"/>
<feature type="domain" description="Amidase" evidence="1">
    <location>
        <begin position="26"/>
        <end position="459"/>
    </location>
</feature>
<dbReference type="InterPro" id="IPR036928">
    <property type="entry name" value="AS_sf"/>
</dbReference>
<accession>A0A517P8T2</accession>
<dbReference type="PANTHER" id="PTHR11895:SF176">
    <property type="entry name" value="AMIDASE AMID-RELATED"/>
    <property type="match status" value="1"/>
</dbReference>
<dbReference type="GO" id="GO:0016740">
    <property type="term" value="F:transferase activity"/>
    <property type="evidence" value="ECO:0007669"/>
    <property type="project" value="UniProtKB-KW"/>
</dbReference>
<gene>
    <name evidence="2" type="primary">gatA_1</name>
    <name evidence="2" type="ORF">CA12_18660</name>
</gene>
<dbReference type="Proteomes" id="UP000318741">
    <property type="component" value="Chromosome"/>
</dbReference>
<protein>
    <submittedName>
        <fullName evidence="2">Glutamyl-tRNA(Gln) amidotransferase subunit A</fullName>
        <ecNumber evidence="2">6.3.5.-</ecNumber>
    </submittedName>
</protein>
<dbReference type="InterPro" id="IPR023631">
    <property type="entry name" value="Amidase_dom"/>
</dbReference>
<keyword evidence="3" id="KW-1185">Reference proteome</keyword>
<dbReference type="PANTHER" id="PTHR11895">
    <property type="entry name" value="TRANSAMIDASE"/>
    <property type="match status" value="1"/>
</dbReference>
<dbReference type="Gene3D" id="3.90.1300.10">
    <property type="entry name" value="Amidase signature (AS) domain"/>
    <property type="match status" value="1"/>
</dbReference>
<dbReference type="AlphaFoldDB" id="A0A517P8T2"/>
<dbReference type="RefSeq" id="WP_145358676.1">
    <property type="nucleotide sequence ID" value="NZ_CP036265.1"/>
</dbReference>
<sequence>MPIDAFADLPTHAAALRRGEYSSVALTEFCLNRLETHGPTLNALVAVTRERALREAERADAELALGVDRGPLHGIPYGVKDLLAAAGYPTTWGAEPLRNQRFEQDSAAVAKLTAAGAVLCAKLAMAEWAGGFGYEQPDASFTGPAVCAWGEDRWAGGSSSGSGSAVGAGLLPFALGSETWGSIHSPANNNGVCGLRPTFGRVDRAGCMTLSWTMDKLGPLARTAHDCGLVLNAIAGGAPLNDDGEAGGAGEAFAPDEMVAERAYRYPPERVRTPPFKLAVLPGAAERAQDAVRENYEASLEALRSLGTVEEIELPAFPYEVAATVILNAELAAASDDFVSAGLSWDLTAPEDRYGGLAGRMIPAVDYLNALRVRAKFARALDRLFAPFDAIVTPARATVAQPLGMPFRRYAPGATAETLGGPANAAGLPGLCLPNGFDADGLPTGLNLVGRAFGENRVLAVGRAYQAVTDWHTRRPERWA</sequence>
<dbReference type="KEGG" id="acaf:CA12_18660"/>
<dbReference type="Pfam" id="PF01425">
    <property type="entry name" value="Amidase"/>
    <property type="match status" value="1"/>
</dbReference>
<name>A0A517P8T2_9PLAN</name>
<reference evidence="2 3" key="1">
    <citation type="submission" date="2019-02" db="EMBL/GenBank/DDBJ databases">
        <title>Deep-cultivation of Planctomycetes and their phenomic and genomic characterization uncovers novel biology.</title>
        <authorList>
            <person name="Wiegand S."/>
            <person name="Jogler M."/>
            <person name="Boedeker C."/>
            <person name="Pinto D."/>
            <person name="Vollmers J."/>
            <person name="Rivas-Marin E."/>
            <person name="Kohn T."/>
            <person name="Peeters S.H."/>
            <person name="Heuer A."/>
            <person name="Rast P."/>
            <person name="Oberbeckmann S."/>
            <person name="Bunk B."/>
            <person name="Jeske O."/>
            <person name="Meyerdierks A."/>
            <person name="Storesund J.E."/>
            <person name="Kallscheuer N."/>
            <person name="Luecker S."/>
            <person name="Lage O.M."/>
            <person name="Pohl T."/>
            <person name="Merkel B.J."/>
            <person name="Hornburger P."/>
            <person name="Mueller R.-W."/>
            <person name="Bruemmer F."/>
            <person name="Labrenz M."/>
            <person name="Spormann A.M."/>
            <person name="Op den Camp H."/>
            <person name="Overmann J."/>
            <person name="Amann R."/>
            <person name="Jetten M.S.M."/>
            <person name="Mascher T."/>
            <person name="Medema M.H."/>
            <person name="Devos D.P."/>
            <person name="Kaster A.-K."/>
            <person name="Ovreas L."/>
            <person name="Rohde M."/>
            <person name="Galperin M.Y."/>
            <person name="Jogler C."/>
        </authorList>
    </citation>
    <scope>NUCLEOTIDE SEQUENCE [LARGE SCALE GENOMIC DNA]</scope>
    <source>
        <strain evidence="2 3">CA12</strain>
    </source>
</reference>
<evidence type="ECO:0000259" key="1">
    <source>
        <dbReference type="Pfam" id="PF01425"/>
    </source>
</evidence>
<evidence type="ECO:0000313" key="2">
    <source>
        <dbReference type="EMBL" id="QDT15772.1"/>
    </source>
</evidence>
<keyword evidence="2" id="KW-0808">Transferase</keyword>
<dbReference type="EMBL" id="CP036265">
    <property type="protein sequence ID" value="QDT15772.1"/>
    <property type="molecule type" value="Genomic_DNA"/>
</dbReference>
<dbReference type="OrthoDB" id="9811471at2"/>
<evidence type="ECO:0000313" key="3">
    <source>
        <dbReference type="Proteomes" id="UP000318741"/>
    </source>
</evidence>
<organism evidence="2 3">
    <name type="scientific">Alienimonas californiensis</name>
    <dbReference type="NCBI Taxonomy" id="2527989"/>
    <lineage>
        <taxon>Bacteria</taxon>
        <taxon>Pseudomonadati</taxon>
        <taxon>Planctomycetota</taxon>
        <taxon>Planctomycetia</taxon>
        <taxon>Planctomycetales</taxon>
        <taxon>Planctomycetaceae</taxon>
        <taxon>Alienimonas</taxon>
    </lineage>
</organism>
<dbReference type="InterPro" id="IPR000120">
    <property type="entry name" value="Amidase"/>
</dbReference>